<evidence type="ECO:0000256" key="4">
    <source>
        <dbReference type="PROSITE-ProRule" id="PRU00335"/>
    </source>
</evidence>
<proteinExistence type="predicted"/>
<dbReference type="PANTHER" id="PTHR47506:SF6">
    <property type="entry name" value="HTH-TYPE TRANSCRIPTIONAL REPRESSOR NEMR"/>
    <property type="match status" value="1"/>
</dbReference>
<evidence type="ECO:0000259" key="5">
    <source>
        <dbReference type="PROSITE" id="PS50977"/>
    </source>
</evidence>
<protein>
    <submittedName>
        <fullName evidence="6">TetR/AcrR family transcriptional regulator</fullName>
    </submittedName>
</protein>
<comment type="caution">
    <text evidence="6">The sequence shown here is derived from an EMBL/GenBank/DDBJ whole genome shotgun (WGS) entry which is preliminary data.</text>
</comment>
<dbReference type="InterPro" id="IPR054156">
    <property type="entry name" value="YxaF_TetR_C"/>
</dbReference>
<organism evidence="6 7">
    <name type="scientific">Luteolibacter arcticus</name>
    <dbReference type="NCBI Taxonomy" id="1581411"/>
    <lineage>
        <taxon>Bacteria</taxon>
        <taxon>Pseudomonadati</taxon>
        <taxon>Verrucomicrobiota</taxon>
        <taxon>Verrucomicrobiia</taxon>
        <taxon>Verrucomicrobiales</taxon>
        <taxon>Verrucomicrobiaceae</taxon>
        <taxon>Luteolibacter</taxon>
    </lineage>
</organism>
<dbReference type="InterPro" id="IPR009057">
    <property type="entry name" value="Homeodomain-like_sf"/>
</dbReference>
<dbReference type="InterPro" id="IPR001647">
    <property type="entry name" value="HTH_TetR"/>
</dbReference>
<dbReference type="InterPro" id="IPR023772">
    <property type="entry name" value="DNA-bd_HTH_TetR-type_CS"/>
</dbReference>
<evidence type="ECO:0000256" key="3">
    <source>
        <dbReference type="ARBA" id="ARBA00023163"/>
    </source>
</evidence>
<name>A0ABT3GEP3_9BACT</name>
<dbReference type="Pfam" id="PF21993">
    <property type="entry name" value="TetR_C_13_2"/>
    <property type="match status" value="1"/>
</dbReference>
<keyword evidence="2 4" id="KW-0238">DNA-binding</keyword>
<dbReference type="PANTHER" id="PTHR47506">
    <property type="entry name" value="TRANSCRIPTIONAL REGULATORY PROTEIN"/>
    <property type="match status" value="1"/>
</dbReference>
<dbReference type="PROSITE" id="PS01081">
    <property type="entry name" value="HTH_TETR_1"/>
    <property type="match status" value="1"/>
</dbReference>
<evidence type="ECO:0000256" key="1">
    <source>
        <dbReference type="ARBA" id="ARBA00023015"/>
    </source>
</evidence>
<dbReference type="Gene3D" id="1.10.357.10">
    <property type="entry name" value="Tetracycline Repressor, domain 2"/>
    <property type="match status" value="1"/>
</dbReference>
<gene>
    <name evidence="6" type="ORF">OKA05_05895</name>
</gene>
<sequence>MSLSESKERMLAAAKALMLAQGYGGTTVDAICEKAGLTKGSFYHFFKSKEDLGLAVLEWSLTKGGKLLSEGPHAAIADPVARAFGFLDHVEACGAELWSEGCLLGTYASELASTNDRVQATVARMFREVGAYFSSELAPLVGAAPKGSLPDAEALGEQFLALLEGAIILGKAYRDPARIRVAVQGFRENMQRALALPV</sequence>
<dbReference type="PRINTS" id="PR00455">
    <property type="entry name" value="HTHTETR"/>
</dbReference>
<dbReference type="InterPro" id="IPR036271">
    <property type="entry name" value="Tet_transcr_reg_TetR-rel_C_sf"/>
</dbReference>
<dbReference type="SUPFAM" id="SSF46689">
    <property type="entry name" value="Homeodomain-like"/>
    <property type="match status" value="1"/>
</dbReference>
<evidence type="ECO:0000313" key="7">
    <source>
        <dbReference type="Proteomes" id="UP001320876"/>
    </source>
</evidence>
<dbReference type="SUPFAM" id="SSF48498">
    <property type="entry name" value="Tetracyclin repressor-like, C-terminal domain"/>
    <property type="match status" value="1"/>
</dbReference>
<evidence type="ECO:0000313" key="6">
    <source>
        <dbReference type="EMBL" id="MCW1922076.1"/>
    </source>
</evidence>
<reference evidence="6 7" key="1">
    <citation type="submission" date="2022-10" db="EMBL/GenBank/DDBJ databases">
        <title>Luteolibacter arcticus strain CCTCC AB 2014275, whole genome shotgun sequencing project.</title>
        <authorList>
            <person name="Zhao G."/>
            <person name="Shen L."/>
        </authorList>
    </citation>
    <scope>NUCLEOTIDE SEQUENCE [LARGE SCALE GENOMIC DNA]</scope>
    <source>
        <strain evidence="6 7">CCTCC AB 2014275</strain>
    </source>
</reference>
<keyword evidence="3" id="KW-0804">Transcription</keyword>
<dbReference type="RefSeq" id="WP_264486186.1">
    <property type="nucleotide sequence ID" value="NZ_JAPDDT010000002.1"/>
</dbReference>
<dbReference type="Pfam" id="PF00440">
    <property type="entry name" value="TetR_N"/>
    <property type="match status" value="1"/>
</dbReference>
<feature type="DNA-binding region" description="H-T-H motif" evidence="4">
    <location>
        <begin position="27"/>
        <end position="46"/>
    </location>
</feature>
<keyword evidence="7" id="KW-1185">Reference proteome</keyword>
<dbReference type="EMBL" id="JAPDDT010000002">
    <property type="protein sequence ID" value="MCW1922076.1"/>
    <property type="molecule type" value="Genomic_DNA"/>
</dbReference>
<feature type="domain" description="HTH tetR-type" evidence="5">
    <location>
        <begin position="4"/>
        <end position="64"/>
    </location>
</feature>
<accession>A0ABT3GEP3</accession>
<keyword evidence="1" id="KW-0805">Transcription regulation</keyword>
<evidence type="ECO:0000256" key="2">
    <source>
        <dbReference type="ARBA" id="ARBA00023125"/>
    </source>
</evidence>
<dbReference type="PROSITE" id="PS50977">
    <property type="entry name" value="HTH_TETR_2"/>
    <property type="match status" value="1"/>
</dbReference>
<dbReference type="Proteomes" id="UP001320876">
    <property type="component" value="Unassembled WGS sequence"/>
</dbReference>